<dbReference type="AlphaFoldDB" id="A0A545T625"/>
<evidence type="ECO:0000313" key="14">
    <source>
        <dbReference type="Proteomes" id="UP000319732"/>
    </source>
</evidence>
<keyword evidence="7 8" id="KW-0998">Cell outer membrane</keyword>
<comment type="similarity">
    <text evidence="8 9">Belongs to the TonB-dependent receptor family.</text>
</comment>
<dbReference type="CDD" id="cd01347">
    <property type="entry name" value="ligand_gated_channel"/>
    <property type="match status" value="1"/>
</dbReference>
<reference evidence="13 14" key="1">
    <citation type="submission" date="2019-06" db="EMBL/GenBank/DDBJ databases">
        <title>Whole genome sequence for Cellvibrionaceae sp. R142.</title>
        <authorList>
            <person name="Wang G."/>
        </authorList>
    </citation>
    <scope>NUCLEOTIDE SEQUENCE [LARGE SCALE GENOMIC DNA]</scope>
    <source>
        <strain evidence="13 14">R142</strain>
    </source>
</reference>
<dbReference type="PANTHER" id="PTHR47234:SF3">
    <property type="entry name" value="SECRETIN_TONB SHORT N-TERMINAL DOMAIN-CONTAINING PROTEIN"/>
    <property type="match status" value="1"/>
</dbReference>
<dbReference type="InterPro" id="IPR000531">
    <property type="entry name" value="Beta-barrel_TonB"/>
</dbReference>
<evidence type="ECO:0000256" key="10">
    <source>
        <dbReference type="SAM" id="SignalP"/>
    </source>
</evidence>
<keyword evidence="4 8" id="KW-0812">Transmembrane</keyword>
<keyword evidence="5 9" id="KW-0798">TonB box</keyword>
<dbReference type="Gene3D" id="2.40.170.20">
    <property type="entry name" value="TonB-dependent receptor, beta-barrel domain"/>
    <property type="match status" value="1"/>
</dbReference>
<dbReference type="Proteomes" id="UP000319732">
    <property type="component" value="Unassembled WGS sequence"/>
</dbReference>
<dbReference type="GO" id="GO:0009279">
    <property type="term" value="C:cell outer membrane"/>
    <property type="evidence" value="ECO:0007669"/>
    <property type="project" value="UniProtKB-SubCell"/>
</dbReference>
<dbReference type="SUPFAM" id="SSF56935">
    <property type="entry name" value="Porins"/>
    <property type="match status" value="1"/>
</dbReference>
<dbReference type="RefSeq" id="WP_142928411.1">
    <property type="nucleotide sequence ID" value="NZ_ML660098.1"/>
</dbReference>
<dbReference type="InterPro" id="IPR037066">
    <property type="entry name" value="Plug_dom_sf"/>
</dbReference>
<feature type="domain" description="TonB-dependent receptor plug" evidence="12">
    <location>
        <begin position="58"/>
        <end position="178"/>
    </location>
</feature>
<evidence type="ECO:0000259" key="11">
    <source>
        <dbReference type="Pfam" id="PF00593"/>
    </source>
</evidence>
<evidence type="ECO:0000256" key="9">
    <source>
        <dbReference type="RuleBase" id="RU003357"/>
    </source>
</evidence>
<feature type="chain" id="PRO_5021867698" evidence="10">
    <location>
        <begin position="36"/>
        <end position="821"/>
    </location>
</feature>
<dbReference type="Pfam" id="PF00593">
    <property type="entry name" value="TonB_dep_Rec_b-barrel"/>
    <property type="match status" value="1"/>
</dbReference>
<evidence type="ECO:0000256" key="4">
    <source>
        <dbReference type="ARBA" id="ARBA00022692"/>
    </source>
</evidence>
<evidence type="ECO:0000256" key="8">
    <source>
        <dbReference type="PROSITE-ProRule" id="PRU01360"/>
    </source>
</evidence>
<keyword evidence="10" id="KW-0732">Signal</keyword>
<dbReference type="InterPro" id="IPR039426">
    <property type="entry name" value="TonB-dep_rcpt-like"/>
</dbReference>
<proteinExistence type="inferred from homology"/>
<dbReference type="OrthoDB" id="9805434at2"/>
<dbReference type="PROSITE" id="PS52016">
    <property type="entry name" value="TONB_DEPENDENT_REC_3"/>
    <property type="match status" value="1"/>
</dbReference>
<dbReference type="InterPro" id="IPR036942">
    <property type="entry name" value="Beta-barrel_TonB_sf"/>
</dbReference>
<sequence>MKKTLFSLTPFSLIRFPLTPLALALSTLAPQGVFAQDDDALIEEIITVGTRTPGRTATESPVPVDVLPQEAILNSGAVDTADMLRKLAPSFNMNNTTTSDGQDLMRPATLRSLGPDQVLVLVNGKRRHQQALVAVQENVGRGSAGTDLSSIPLSAIERVEILRDGAAAQYGSDAIAGVINLVLKESPGGNAWSQYRTTSEGDGDTLKAGVHYGFDLGDAGSLNITYEFVDQDSLNRAAATDWLGASPVVDQLLLVGEAEVESDSLWVNGNFKVGEAGEIYAFAGYTQKEGESLGFFRGPNDNRVWSALFPNGVTPALGTESEDTSVTAGYRTTVGDWDMDFSLAWGENRFEFRNLESLNASYGPDSPTSAYDGALVFDQLTFNADVVRTLDVAFAESATLALGFEYREDGYQMEAGDPVSYDRGDTWCGENSTTDTNDPTDPGCAITAPGMQGFQGYRPEMEIDTNRDNVSLYADTELAMTEKLDLGLALRYEDYSDFGDSTNGKISARYELTPQLAVRGAFSTGFRAPGVQQQFFTQRSISLENGVLSDLVALRPDSELAAELGFGALKEETSESLSIGLVYNGDRWTSTLDIYQIDIDDRIVYSGNITAGVNADIAAFFAAHDAVTGDAQLDGVAGVTVFTNAINTETTGMDWVNQWDFALPSGNNLVLEATLHLNNTKVTDINTSSSVVPDEVVFNDSLELLLTDGQPQQRATLAANYDGGDWAVTSRLSYYGEVSTSAFGSEPHTWGAKSLVDLTGVWDITDRFRLSGGILNLFDEFPDEWGEEGGVFPQLGFRYGWTTFPFSLAGREYYVRATLNF</sequence>
<protein>
    <submittedName>
        <fullName evidence="13">TonB-dependent receptor</fullName>
    </submittedName>
</protein>
<feature type="signal peptide" evidence="10">
    <location>
        <begin position="1"/>
        <end position="35"/>
    </location>
</feature>
<keyword evidence="2 8" id="KW-0813">Transport</keyword>
<comment type="subcellular location">
    <subcellularLocation>
        <location evidence="1 8">Cell outer membrane</location>
        <topology evidence="1 8">Multi-pass membrane protein</topology>
    </subcellularLocation>
</comment>
<feature type="domain" description="TonB-dependent receptor-like beta-barrel" evidence="11">
    <location>
        <begin position="291"/>
        <end position="777"/>
    </location>
</feature>
<organism evidence="13 14">
    <name type="scientific">Exilibacterium tricleocarpae</name>
    <dbReference type="NCBI Taxonomy" id="2591008"/>
    <lineage>
        <taxon>Bacteria</taxon>
        <taxon>Pseudomonadati</taxon>
        <taxon>Pseudomonadota</taxon>
        <taxon>Gammaproteobacteria</taxon>
        <taxon>Cellvibrionales</taxon>
        <taxon>Cellvibrionaceae</taxon>
        <taxon>Exilibacterium</taxon>
    </lineage>
</organism>
<evidence type="ECO:0000256" key="7">
    <source>
        <dbReference type="ARBA" id="ARBA00023237"/>
    </source>
</evidence>
<evidence type="ECO:0000256" key="2">
    <source>
        <dbReference type="ARBA" id="ARBA00022448"/>
    </source>
</evidence>
<dbReference type="PANTHER" id="PTHR47234">
    <property type="match status" value="1"/>
</dbReference>
<name>A0A545T625_9GAMM</name>
<evidence type="ECO:0000256" key="3">
    <source>
        <dbReference type="ARBA" id="ARBA00022452"/>
    </source>
</evidence>
<keyword evidence="6 8" id="KW-0472">Membrane</keyword>
<evidence type="ECO:0000256" key="5">
    <source>
        <dbReference type="ARBA" id="ARBA00023077"/>
    </source>
</evidence>
<evidence type="ECO:0000256" key="6">
    <source>
        <dbReference type="ARBA" id="ARBA00023136"/>
    </source>
</evidence>
<evidence type="ECO:0000256" key="1">
    <source>
        <dbReference type="ARBA" id="ARBA00004571"/>
    </source>
</evidence>
<evidence type="ECO:0000259" key="12">
    <source>
        <dbReference type="Pfam" id="PF07715"/>
    </source>
</evidence>
<comment type="caution">
    <text evidence="13">The sequence shown here is derived from an EMBL/GenBank/DDBJ whole genome shotgun (WGS) entry which is preliminary data.</text>
</comment>
<keyword evidence="14" id="KW-1185">Reference proteome</keyword>
<keyword evidence="3 8" id="KW-1134">Transmembrane beta strand</keyword>
<dbReference type="Gene3D" id="2.170.130.10">
    <property type="entry name" value="TonB-dependent receptor, plug domain"/>
    <property type="match status" value="1"/>
</dbReference>
<dbReference type="EMBL" id="VHSG01000019">
    <property type="protein sequence ID" value="TQV72681.1"/>
    <property type="molecule type" value="Genomic_DNA"/>
</dbReference>
<keyword evidence="13" id="KW-0675">Receptor</keyword>
<dbReference type="InterPro" id="IPR012910">
    <property type="entry name" value="Plug_dom"/>
</dbReference>
<evidence type="ECO:0000313" key="13">
    <source>
        <dbReference type="EMBL" id="TQV72681.1"/>
    </source>
</evidence>
<gene>
    <name evidence="13" type="ORF">FKG94_18505</name>
</gene>
<accession>A0A545T625</accession>
<dbReference type="Pfam" id="PF07715">
    <property type="entry name" value="Plug"/>
    <property type="match status" value="1"/>
</dbReference>